<proteinExistence type="predicted"/>
<evidence type="ECO:0000313" key="3">
    <source>
        <dbReference type="Proteomes" id="UP000663879"/>
    </source>
</evidence>
<dbReference type="EMBL" id="CAJNOC010003486">
    <property type="protein sequence ID" value="CAF0984686.1"/>
    <property type="molecule type" value="Genomic_DNA"/>
</dbReference>
<feature type="compositionally biased region" description="Low complexity" evidence="1">
    <location>
        <begin position="78"/>
        <end position="91"/>
    </location>
</feature>
<feature type="region of interest" description="Disordered" evidence="1">
    <location>
        <begin position="78"/>
        <end position="126"/>
    </location>
</feature>
<gene>
    <name evidence="2" type="ORF">OXX778_LOCUS15606</name>
</gene>
<accession>A0A814FLN2</accession>
<feature type="non-terminal residue" evidence="2">
    <location>
        <position position="1"/>
    </location>
</feature>
<comment type="caution">
    <text evidence="2">The sequence shown here is derived from an EMBL/GenBank/DDBJ whole genome shotgun (WGS) entry which is preliminary data.</text>
</comment>
<feature type="region of interest" description="Disordered" evidence="1">
    <location>
        <begin position="165"/>
        <end position="186"/>
    </location>
</feature>
<dbReference type="AlphaFoldDB" id="A0A814FLN2"/>
<organism evidence="2 3">
    <name type="scientific">Brachionus calyciflorus</name>
    <dbReference type="NCBI Taxonomy" id="104777"/>
    <lineage>
        <taxon>Eukaryota</taxon>
        <taxon>Metazoa</taxon>
        <taxon>Spiralia</taxon>
        <taxon>Gnathifera</taxon>
        <taxon>Rotifera</taxon>
        <taxon>Eurotatoria</taxon>
        <taxon>Monogononta</taxon>
        <taxon>Pseudotrocha</taxon>
        <taxon>Ploima</taxon>
        <taxon>Brachionidae</taxon>
        <taxon>Brachionus</taxon>
    </lineage>
</organism>
<protein>
    <submittedName>
        <fullName evidence="2">Uncharacterized protein</fullName>
    </submittedName>
</protein>
<dbReference type="Proteomes" id="UP000663879">
    <property type="component" value="Unassembled WGS sequence"/>
</dbReference>
<keyword evidence="3" id="KW-1185">Reference proteome</keyword>
<feature type="compositionally biased region" description="Polar residues" evidence="1">
    <location>
        <begin position="110"/>
        <end position="126"/>
    </location>
</feature>
<evidence type="ECO:0000256" key="1">
    <source>
        <dbReference type="SAM" id="MobiDB-lite"/>
    </source>
</evidence>
<name>A0A814FLN2_9BILA</name>
<sequence>MVFDKIQYTGEPVKFPDRNGAGLAEDLFDLCVSYVEGELKLDMTALNQSNKDCSCDRLFKFTSEENTISAKRKRVDEVTSVNNSDSTNSNTLCQPDTDDLNRNADKQYVNPGSSQMNHNDKGQTNQYIPSYSQAVQNGNKEKNKGQKTKKNNRTNNLEVVRKIVDGQPSISYSKTTKQSDDDGFTV</sequence>
<reference evidence="2" key="1">
    <citation type="submission" date="2021-02" db="EMBL/GenBank/DDBJ databases">
        <authorList>
            <person name="Nowell W R."/>
        </authorList>
    </citation>
    <scope>NUCLEOTIDE SEQUENCE</scope>
    <source>
        <strain evidence="2">Ploen Becks lab</strain>
    </source>
</reference>
<evidence type="ECO:0000313" key="2">
    <source>
        <dbReference type="EMBL" id="CAF0984686.1"/>
    </source>
</evidence>